<evidence type="ECO:0000259" key="1">
    <source>
        <dbReference type="Pfam" id="PF13649"/>
    </source>
</evidence>
<dbReference type="EMBL" id="CP093379">
    <property type="protein sequence ID" value="UNM97187.1"/>
    <property type="molecule type" value="Genomic_DNA"/>
</dbReference>
<dbReference type="InterPro" id="IPR041698">
    <property type="entry name" value="Methyltransf_25"/>
</dbReference>
<protein>
    <submittedName>
        <fullName evidence="2">Class I SAM-dependent methyltransferase</fullName>
    </submittedName>
</protein>
<accession>A0ABY3X6U9</accession>
<feature type="domain" description="Methyltransferase" evidence="1">
    <location>
        <begin position="38"/>
        <end position="133"/>
    </location>
</feature>
<sequence>MKSHWNERFLRKEYLYGEAANQFIQELEPVLQPEGSLLAIAEGEGRNALFLAKKAKEANRVLSIDLWDYSDVALQKVNARKGDLTIKTREVDLTTVTWGEDQYDYACCVYGHFDQVMQREVFQGLRQAVKNGGWIFGEVYSKEQVTYGTGGPRDIEYLYSPSMFLDIFATDFFKHLYVGEVTRSEGELHQGLCHVIQFAIEVRK</sequence>
<evidence type="ECO:0000313" key="3">
    <source>
        <dbReference type="Proteomes" id="UP000829542"/>
    </source>
</evidence>
<dbReference type="Gene3D" id="3.40.50.150">
    <property type="entry name" value="Vaccinia Virus protein VP39"/>
    <property type="match status" value="1"/>
</dbReference>
<dbReference type="Pfam" id="PF13649">
    <property type="entry name" value="Methyltransf_25"/>
    <property type="match status" value="1"/>
</dbReference>
<dbReference type="Proteomes" id="UP000829542">
    <property type="component" value="Chromosome"/>
</dbReference>
<name>A0ABY3X6U9_9GAMM</name>
<dbReference type="InterPro" id="IPR029063">
    <property type="entry name" value="SAM-dependent_MTases_sf"/>
</dbReference>
<dbReference type="GO" id="GO:0032259">
    <property type="term" value="P:methylation"/>
    <property type="evidence" value="ECO:0007669"/>
    <property type="project" value="UniProtKB-KW"/>
</dbReference>
<keyword evidence="2" id="KW-0808">Transferase</keyword>
<dbReference type="RefSeq" id="WP_242152206.1">
    <property type="nucleotide sequence ID" value="NZ_CP093379.1"/>
</dbReference>
<evidence type="ECO:0000313" key="2">
    <source>
        <dbReference type="EMBL" id="UNM97187.1"/>
    </source>
</evidence>
<organism evidence="2 3">
    <name type="scientific">Ignatzschineria rhizosphaerae</name>
    <dbReference type="NCBI Taxonomy" id="2923279"/>
    <lineage>
        <taxon>Bacteria</taxon>
        <taxon>Pseudomonadati</taxon>
        <taxon>Pseudomonadota</taxon>
        <taxon>Gammaproteobacteria</taxon>
        <taxon>Cardiobacteriales</taxon>
        <taxon>Ignatzschineriaceae</taxon>
        <taxon>Ignatzschineria</taxon>
    </lineage>
</organism>
<reference evidence="2 3" key="1">
    <citation type="submission" date="2022-03" db="EMBL/GenBank/DDBJ databases">
        <title>Ignatzschineria rhizosphaerae HR5S32.</title>
        <authorList>
            <person name="Sun J.Q."/>
            <person name="Feng J.Y."/>
        </authorList>
    </citation>
    <scope>NUCLEOTIDE SEQUENCE [LARGE SCALE GENOMIC DNA]</scope>
    <source>
        <strain evidence="2 3">HR5S32</strain>
    </source>
</reference>
<dbReference type="GO" id="GO:0008168">
    <property type="term" value="F:methyltransferase activity"/>
    <property type="evidence" value="ECO:0007669"/>
    <property type="project" value="UniProtKB-KW"/>
</dbReference>
<keyword evidence="2" id="KW-0489">Methyltransferase</keyword>
<keyword evidence="3" id="KW-1185">Reference proteome</keyword>
<dbReference type="SUPFAM" id="SSF53335">
    <property type="entry name" value="S-adenosyl-L-methionine-dependent methyltransferases"/>
    <property type="match status" value="1"/>
</dbReference>
<proteinExistence type="predicted"/>
<gene>
    <name evidence="2" type="ORF">MMG00_04880</name>
</gene>